<organism evidence="2 3">
    <name type="scientific">Phytohabitans maris</name>
    <dbReference type="NCBI Taxonomy" id="3071409"/>
    <lineage>
        <taxon>Bacteria</taxon>
        <taxon>Bacillati</taxon>
        <taxon>Actinomycetota</taxon>
        <taxon>Actinomycetes</taxon>
        <taxon>Micromonosporales</taxon>
        <taxon>Micromonosporaceae</taxon>
    </lineage>
</organism>
<sequence>MNVVKSLTGRPSGGAGRLALILARCAALAALSALTLLGGLLPLATG</sequence>
<keyword evidence="1" id="KW-0812">Transmembrane</keyword>
<comment type="caution">
    <text evidence="2">The sequence shown here is derived from an EMBL/GenBank/DDBJ whole genome shotgun (WGS) entry which is preliminary data.</text>
</comment>
<evidence type="ECO:0000313" key="2">
    <source>
        <dbReference type="EMBL" id="MDQ7905306.1"/>
    </source>
</evidence>
<evidence type="ECO:0000256" key="1">
    <source>
        <dbReference type="SAM" id="Phobius"/>
    </source>
</evidence>
<dbReference type="Proteomes" id="UP001230908">
    <property type="component" value="Unassembled WGS sequence"/>
</dbReference>
<keyword evidence="1" id="KW-1133">Transmembrane helix</keyword>
<evidence type="ECO:0000313" key="3">
    <source>
        <dbReference type="Proteomes" id="UP001230908"/>
    </source>
</evidence>
<keyword evidence="1" id="KW-0472">Membrane</keyword>
<keyword evidence="3" id="KW-1185">Reference proteome</keyword>
<gene>
    <name evidence="2" type="ORF">RB614_12305</name>
</gene>
<proteinExistence type="predicted"/>
<dbReference type="EMBL" id="JAVHUY010000009">
    <property type="protein sequence ID" value="MDQ7905306.1"/>
    <property type="molecule type" value="Genomic_DNA"/>
</dbReference>
<dbReference type="RefSeq" id="WP_308712578.1">
    <property type="nucleotide sequence ID" value="NZ_JAVHUY010000009.1"/>
</dbReference>
<protein>
    <submittedName>
        <fullName evidence="2">Uncharacterized protein</fullName>
    </submittedName>
</protein>
<reference evidence="2 3" key="1">
    <citation type="submission" date="2023-08" db="EMBL/GenBank/DDBJ databases">
        <title>Phytohabitans sansha sp. nov., isolated from marine sediment.</title>
        <authorList>
            <person name="Zhao Y."/>
            <person name="Yi K."/>
        </authorList>
    </citation>
    <scope>NUCLEOTIDE SEQUENCE [LARGE SCALE GENOMIC DNA]</scope>
    <source>
        <strain evidence="2 3">ZYX-F-186</strain>
    </source>
</reference>
<accession>A0ABU0ZE28</accession>
<feature type="transmembrane region" description="Helical" evidence="1">
    <location>
        <begin position="21"/>
        <end position="44"/>
    </location>
</feature>
<name>A0ABU0ZE28_9ACTN</name>